<comment type="caution">
    <text evidence="2">The sequence shown here is derived from an EMBL/GenBank/DDBJ whole genome shotgun (WGS) entry which is preliminary data.</text>
</comment>
<dbReference type="InterPro" id="IPR006504">
    <property type="entry name" value="Tscrpt_reg_Spx/MgsR"/>
</dbReference>
<dbReference type="InterPro" id="IPR006660">
    <property type="entry name" value="Arsenate_reductase-like"/>
</dbReference>
<sequence length="117" mass="13175">MSLKVYGIPNCVTCKKATAWLKEKDIPYEFIDTKVNPPTESKISAWVTALTSKPMRNTSGGSYRALGEAKKDWTQAQWIEAFAQDAMLLKRPLFERDGEAVMVGFRAKEDEKMAKLA</sequence>
<evidence type="ECO:0000256" key="1">
    <source>
        <dbReference type="PROSITE-ProRule" id="PRU01282"/>
    </source>
</evidence>
<dbReference type="Pfam" id="PF03960">
    <property type="entry name" value="ArsC"/>
    <property type="match status" value="1"/>
</dbReference>
<dbReference type="Proteomes" id="UP000249794">
    <property type="component" value="Unassembled WGS sequence"/>
</dbReference>
<proteinExistence type="inferred from homology"/>
<dbReference type="AlphaFoldDB" id="A0A2W4WSV1"/>
<dbReference type="PANTHER" id="PTHR30041:SF8">
    <property type="entry name" value="PROTEIN YFFB"/>
    <property type="match status" value="1"/>
</dbReference>
<dbReference type="EMBL" id="QBMP01000251">
    <property type="protein sequence ID" value="PZO48016.1"/>
    <property type="molecule type" value="Genomic_DNA"/>
</dbReference>
<evidence type="ECO:0000313" key="2">
    <source>
        <dbReference type="EMBL" id="PZO48016.1"/>
    </source>
</evidence>
<name>A0A2W4WSV1_9CYAN</name>
<dbReference type="PANTHER" id="PTHR30041">
    <property type="entry name" value="ARSENATE REDUCTASE"/>
    <property type="match status" value="1"/>
</dbReference>
<dbReference type="PROSITE" id="PS51353">
    <property type="entry name" value="ARSC"/>
    <property type="match status" value="1"/>
</dbReference>
<reference evidence="3" key="1">
    <citation type="submission" date="2018-04" db="EMBL/GenBank/DDBJ databases">
        <authorList>
            <person name="Cornet L."/>
        </authorList>
    </citation>
    <scope>NUCLEOTIDE SEQUENCE [LARGE SCALE GENOMIC DNA]</scope>
</reference>
<dbReference type="SUPFAM" id="SSF52833">
    <property type="entry name" value="Thioredoxin-like"/>
    <property type="match status" value="1"/>
</dbReference>
<organism evidence="2 3">
    <name type="scientific">Phormidesmis priestleyi</name>
    <dbReference type="NCBI Taxonomy" id="268141"/>
    <lineage>
        <taxon>Bacteria</taxon>
        <taxon>Bacillati</taxon>
        <taxon>Cyanobacteriota</taxon>
        <taxon>Cyanophyceae</taxon>
        <taxon>Leptolyngbyales</taxon>
        <taxon>Leptolyngbyaceae</taxon>
        <taxon>Phormidesmis</taxon>
    </lineage>
</organism>
<reference evidence="2 3" key="2">
    <citation type="submission" date="2018-06" db="EMBL/GenBank/DDBJ databases">
        <title>Metagenomic assembly of (sub)arctic Cyanobacteria and their associated microbiome from non-axenic cultures.</title>
        <authorList>
            <person name="Baurain D."/>
        </authorList>
    </citation>
    <scope>NUCLEOTIDE SEQUENCE [LARGE SCALE GENOMIC DNA]</scope>
    <source>
        <strain evidence="2">ULC027bin1</strain>
    </source>
</reference>
<gene>
    <name evidence="2" type="ORF">DCF15_18340</name>
</gene>
<evidence type="ECO:0000313" key="3">
    <source>
        <dbReference type="Proteomes" id="UP000249794"/>
    </source>
</evidence>
<dbReference type="Gene3D" id="3.40.30.10">
    <property type="entry name" value="Glutaredoxin"/>
    <property type="match status" value="1"/>
</dbReference>
<accession>A0A2W4WSV1</accession>
<dbReference type="NCBIfam" id="TIGR01617">
    <property type="entry name" value="arsC_related"/>
    <property type="match status" value="1"/>
</dbReference>
<dbReference type="CDD" id="cd02977">
    <property type="entry name" value="ArsC_family"/>
    <property type="match status" value="1"/>
</dbReference>
<protein>
    <submittedName>
        <fullName evidence="2">Arsenate reductase</fullName>
    </submittedName>
</protein>
<dbReference type="InterPro" id="IPR036249">
    <property type="entry name" value="Thioredoxin-like_sf"/>
</dbReference>
<comment type="similarity">
    <text evidence="1">Belongs to the ArsC family.</text>
</comment>